<keyword evidence="9" id="KW-1185">Reference proteome</keyword>
<evidence type="ECO:0000256" key="4">
    <source>
        <dbReference type="ARBA" id="ARBA00022496"/>
    </source>
</evidence>
<dbReference type="InterPro" id="IPR002491">
    <property type="entry name" value="ABC_transptr_periplasmic_BD"/>
</dbReference>
<evidence type="ECO:0000313" key="8">
    <source>
        <dbReference type="EMBL" id="EGV27939.1"/>
    </source>
</evidence>
<sequence>MIHPSAPSLPALLVAALTLGACQIAPTWADAFPVEILDDRGKQVVIEQRPESVAAISTFGADLVTALGGQVAGLSTLNGKQSAFLGDAAAGAVNLGEIHQANLEVLTQLAPDLIVGLRTYTQPFEKKIEEAGTFIALDLTTLEDSLSAVERVSRALGEEDRGQALNARFLSDLETFGTKAPGGVTAVLLWDWADVPYAFYDHYLTTRIMGHLGATNVQGQSPTPELEMPDSAAIGLETLLRLDPDVILVFKGQDGPVAANPVWSRLKAVRNGRAWRVNDQYIMSHGPLAREMVLREMAHLLYPETFPEPEDIPSAARAVPLNVAN</sequence>
<evidence type="ECO:0000256" key="5">
    <source>
        <dbReference type="ARBA" id="ARBA00022729"/>
    </source>
</evidence>
<feature type="signal peptide" evidence="6">
    <location>
        <begin position="1"/>
        <end position="31"/>
    </location>
</feature>
<evidence type="ECO:0000256" key="2">
    <source>
        <dbReference type="ARBA" id="ARBA00008814"/>
    </source>
</evidence>
<evidence type="ECO:0000256" key="1">
    <source>
        <dbReference type="ARBA" id="ARBA00004196"/>
    </source>
</evidence>
<keyword evidence="3" id="KW-0813">Transport</keyword>
<dbReference type="Proteomes" id="UP000004200">
    <property type="component" value="Unassembled WGS sequence"/>
</dbReference>
<dbReference type="Pfam" id="PF01497">
    <property type="entry name" value="Peripla_BP_2"/>
    <property type="match status" value="1"/>
</dbReference>
<dbReference type="AlphaFoldDB" id="G2E7K6"/>
<keyword evidence="5 6" id="KW-0732">Signal</keyword>
<protein>
    <submittedName>
        <fullName evidence="8">ABC-type transporter, periplasmic subunit</fullName>
    </submittedName>
</protein>
<keyword evidence="4" id="KW-0406">Ion transport</keyword>
<evidence type="ECO:0000259" key="7">
    <source>
        <dbReference type="PROSITE" id="PS50983"/>
    </source>
</evidence>
<dbReference type="PANTHER" id="PTHR30532:SF1">
    <property type="entry name" value="IRON(3+)-HYDROXAMATE-BINDING PROTEIN FHUD"/>
    <property type="match status" value="1"/>
</dbReference>
<evidence type="ECO:0000313" key="9">
    <source>
        <dbReference type="Proteomes" id="UP000004200"/>
    </source>
</evidence>
<feature type="chain" id="PRO_5003428463" evidence="6">
    <location>
        <begin position="32"/>
        <end position="325"/>
    </location>
</feature>
<proteinExistence type="inferred from homology"/>
<keyword evidence="4" id="KW-0410">Iron transport</keyword>
<comment type="caution">
    <text evidence="8">The sequence shown here is derived from an EMBL/GenBank/DDBJ whole genome shotgun (WGS) entry which is preliminary data.</text>
</comment>
<dbReference type="PANTHER" id="PTHR30532">
    <property type="entry name" value="IRON III DICITRATE-BINDING PERIPLASMIC PROTEIN"/>
    <property type="match status" value="1"/>
</dbReference>
<accession>G2E7K6</accession>
<reference evidence="8 9" key="1">
    <citation type="submission" date="2011-06" db="EMBL/GenBank/DDBJ databases">
        <title>The draft genome of Thiorhodococcus drewsii AZ1.</title>
        <authorList>
            <consortium name="US DOE Joint Genome Institute (JGI-PGF)"/>
            <person name="Lucas S."/>
            <person name="Han J."/>
            <person name="Lapidus A."/>
            <person name="Cheng J.-F."/>
            <person name="Goodwin L."/>
            <person name="Pitluck S."/>
            <person name="Peters L."/>
            <person name="Land M.L."/>
            <person name="Hauser L."/>
            <person name="Vogl K."/>
            <person name="Liu Z."/>
            <person name="Imhoff J."/>
            <person name="Thiel V."/>
            <person name="Frigaard N.-U."/>
            <person name="Bryant D.A."/>
            <person name="Woyke T.J."/>
        </authorList>
    </citation>
    <scope>NUCLEOTIDE SEQUENCE [LARGE SCALE GENOMIC DNA]</scope>
    <source>
        <strain evidence="8 9">AZ1</strain>
    </source>
</reference>
<feature type="domain" description="Fe/B12 periplasmic-binding" evidence="7">
    <location>
        <begin position="52"/>
        <end position="305"/>
    </location>
</feature>
<dbReference type="GO" id="GO:0030288">
    <property type="term" value="C:outer membrane-bounded periplasmic space"/>
    <property type="evidence" value="ECO:0007669"/>
    <property type="project" value="TreeGrafter"/>
</dbReference>
<name>G2E7K6_9GAMM</name>
<dbReference type="EMBL" id="AFWT01000052">
    <property type="protein sequence ID" value="EGV27939.1"/>
    <property type="molecule type" value="Genomic_DNA"/>
</dbReference>
<evidence type="ECO:0000256" key="6">
    <source>
        <dbReference type="SAM" id="SignalP"/>
    </source>
</evidence>
<dbReference type="Gene3D" id="3.40.50.1980">
    <property type="entry name" value="Nitrogenase molybdenum iron protein domain"/>
    <property type="match status" value="2"/>
</dbReference>
<gene>
    <name evidence="8" type="ORF">ThidrDRAFT_4269</name>
</gene>
<dbReference type="InterPro" id="IPR051313">
    <property type="entry name" value="Bact_iron-sidero_bind"/>
</dbReference>
<organism evidence="8 9">
    <name type="scientific">Thiorhodococcus drewsii AZ1</name>
    <dbReference type="NCBI Taxonomy" id="765913"/>
    <lineage>
        <taxon>Bacteria</taxon>
        <taxon>Pseudomonadati</taxon>
        <taxon>Pseudomonadota</taxon>
        <taxon>Gammaproteobacteria</taxon>
        <taxon>Chromatiales</taxon>
        <taxon>Chromatiaceae</taxon>
        <taxon>Thiorhodococcus</taxon>
    </lineage>
</organism>
<comment type="subcellular location">
    <subcellularLocation>
        <location evidence="1">Cell envelope</location>
    </subcellularLocation>
</comment>
<keyword evidence="4" id="KW-0408">Iron</keyword>
<dbReference type="RefSeq" id="WP_007042982.1">
    <property type="nucleotide sequence ID" value="NZ_AFWT01000052.1"/>
</dbReference>
<dbReference type="STRING" id="765913.ThidrDRAFT_4269"/>
<evidence type="ECO:0000256" key="3">
    <source>
        <dbReference type="ARBA" id="ARBA00022448"/>
    </source>
</evidence>
<dbReference type="GO" id="GO:1901678">
    <property type="term" value="P:iron coordination entity transport"/>
    <property type="evidence" value="ECO:0007669"/>
    <property type="project" value="UniProtKB-ARBA"/>
</dbReference>
<dbReference type="SUPFAM" id="SSF53807">
    <property type="entry name" value="Helical backbone' metal receptor"/>
    <property type="match status" value="1"/>
</dbReference>
<comment type="similarity">
    <text evidence="2">Belongs to the bacterial solute-binding protein 8 family.</text>
</comment>
<dbReference type="eggNOG" id="COG0614">
    <property type="taxonomic scope" value="Bacteria"/>
</dbReference>
<dbReference type="PROSITE" id="PS50983">
    <property type="entry name" value="FE_B12_PBP"/>
    <property type="match status" value="1"/>
</dbReference>
<dbReference type="OrthoDB" id="6160519at2"/>